<reference evidence="5" key="1">
    <citation type="submission" date="2016-06" db="EMBL/GenBank/DDBJ databases">
        <authorList>
            <person name="Varghese N."/>
            <person name="Submissions Spin"/>
        </authorList>
    </citation>
    <scope>NUCLEOTIDE SEQUENCE [LARGE SCALE GENOMIC DNA]</scope>
    <source>
        <strain evidence="5">DSM 45577</strain>
    </source>
</reference>
<gene>
    <name evidence="4" type="ORF">GA0070617_0689</name>
</gene>
<dbReference type="Proteomes" id="UP000198937">
    <property type="component" value="Unassembled WGS sequence"/>
</dbReference>
<comment type="cofactor">
    <cofactor evidence="1">
        <name>pyridoxal 5'-phosphate</name>
        <dbReference type="ChEBI" id="CHEBI:597326"/>
    </cofactor>
</comment>
<dbReference type="PANTHER" id="PTHR10314">
    <property type="entry name" value="CYSTATHIONINE BETA-SYNTHASE"/>
    <property type="match status" value="1"/>
</dbReference>
<dbReference type="STRING" id="683228.GA0070617_0689"/>
<accession>A0A1C6U183</accession>
<dbReference type="InterPro" id="IPR050214">
    <property type="entry name" value="Cys_Synth/Cystath_Beta-Synth"/>
</dbReference>
<name>A0A1C6U183_9ACTN</name>
<proteinExistence type="predicted"/>
<dbReference type="SUPFAM" id="SSF53686">
    <property type="entry name" value="Tryptophan synthase beta subunit-like PLP-dependent enzymes"/>
    <property type="match status" value="1"/>
</dbReference>
<evidence type="ECO:0000256" key="2">
    <source>
        <dbReference type="ARBA" id="ARBA00022898"/>
    </source>
</evidence>
<keyword evidence="2" id="KW-0663">Pyridoxal phosphate</keyword>
<feature type="domain" description="Tryptophan synthase beta chain-like PALP" evidence="3">
    <location>
        <begin position="17"/>
        <end position="299"/>
    </location>
</feature>
<dbReference type="InterPro" id="IPR036052">
    <property type="entry name" value="TrpB-like_PALP_sf"/>
</dbReference>
<sequence length="366" mass="39339">MSYADAERVSAPQLLGLVGGTPVVVVDTPLPYRHGGFRAKVEGASPGGMKARAAVAMLTAARARGDLRPGAPVVESTSGTLGIGLAFAGQALGHPVRLVVDRELEPSMRALLRAYGAQLDVVDAPHPVGGWQQARLDRLAAIRAGTPGVWWPDQYHNPDNATGYAGLADELFGQVDEADVLVCSVGTGGHSAGLARRLRRCWPRLRLVGVDTVGSTIFGQPARPRLMRGLGSSIHPGNVDHAAFDEVHWVGPHEAVQSCRSLARHAFVTGGWSTGAVARVAAWVARTEPAARVLAVFPDGPHRYLETIFDDDWCVRHGLLGPTRGHPVEIPHPRAVEVTRWSRCRTVVDPTRERPRRTRHEVAAWA</sequence>
<dbReference type="OrthoDB" id="5176350at2"/>
<dbReference type="GO" id="GO:1901605">
    <property type="term" value="P:alpha-amino acid metabolic process"/>
    <property type="evidence" value="ECO:0007669"/>
    <property type="project" value="UniProtKB-ARBA"/>
</dbReference>
<dbReference type="CDD" id="cd01561">
    <property type="entry name" value="CBS_like"/>
    <property type="match status" value="1"/>
</dbReference>
<dbReference type="InterPro" id="IPR001926">
    <property type="entry name" value="TrpB-like_PALP"/>
</dbReference>
<dbReference type="AlphaFoldDB" id="A0A1C6U183"/>
<evidence type="ECO:0000256" key="1">
    <source>
        <dbReference type="ARBA" id="ARBA00001933"/>
    </source>
</evidence>
<evidence type="ECO:0000313" key="4">
    <source>
        <dbReference type="EMBL" id="SCL47796.1"/>
    </source>
</evidence>
<evidence type="ECO:0000259" key="3">
    <source>
        <dbReference type="Pfam" id="PF00291"/>
    </source>
</evidence>
<evidence type="ECO:0000313" key="5">
    <source>
        <dbReference type="Proteomes" id="UP000198937"/>
    </source>
</evidence>
<organism evidence="4 5">
    <name type="scientific">Micromonospora yangpuensis</name>
    <dbReference type="NCBI Taxonomy" id="683228"/>
    <lineage>
        <taxon>Bacteria</taxon>
        <taxon>Bacillati</taxon>
        <taxon>Actinomycetota</taxon>
        <taxon>Actinomycetes</taxon>
        <taxon>Micromonosporales</taxon>
        <taxon>Micromonosporaceae</taxon>
        <taxon>Micromonospora</taxon>
    </lineage>
</organism>
<protein>
    <submittedName>
        <fullName evidence="4">Cysteine synthase A</fullName>
    </submittedName>
</protein>
<dbReference type="Pfam" id="PF00291">
    <property type="entry name" value="PALP"/>
    <property type="match status" value="1"/>
</dbReference>
<dbReference type="EMBL" id="FMIA01000002">
    <property type="protein sequence ID" value="SCL47796.1"/>
    <property type="molecule type" value="Genomic_DNA"/>
</dbReference>
<keyword evidence="5" id="KW-1185">Reference proteome</keyword>
<dbReference type="Gene3D" id="3.40.50.1100">
    <property type="match status" value="2"/>
</dbReference>